<keyword evidence="2" id="KW-1185">Reference proteome</keyword>
<protein>
    <submittedName>
        <fullName evidence="1">Uncharacterized protein</fullName>
    </submittedName>
</protein>
<sequence>MLANSNFLNDEDLFCGSKVIYGVEQDMNFFASDRDNNEDPETLSGPGVDSASMTICQSKKFEWKLSNQDKRIMCSNYDLWESSIYRQIGRNTIKLIDAYSIPKIIASAAPYNTGIHAGKDSHSIDLGDQGANALDANSEEGFENMIFNLQQAALEVGMQCGEGEEGDDGVSASPVIIIPLQLQRYAVKLLKGLGTCCSTDNALVTGHIGDMLGYKIIASRWLQPANFGAAGDIAPVLMVDPNQILHAFDVITNKWYEGGKEEYVVPVGSPGFASTEESIVSWINGNGVGATISVIAIPTYAFVTGVAVHIDAEEAGLTFNLKTRNGLALPSAKTIQVTATGSACDITRTQDDGSFDGFGALSGAAFIDIFGRDGDGEFSLEADEIMLEVATMPTSGTVSGSFNITVSAAYEVIHRAEA</sequence>
<dbReference type="EMBL" id="LBMM01000859">
    <property type="protein sequence ID" value="KMQ97344.1"/>
    <property type="molecule type" value="Genomic_DNA"/>
</dbReference>
<gene>
    <name evidence="1" type="ORF">RF55_2317</name>
</gene>
<organism evidence="1 2">
    <name type="scientific">Lasius niger</name>
    <name type="common">Black garden ant</name>
    <dbReference type="NCBI Taxonomy" id="67767"/>
    <lineage>
        <taxon>Eukaryota</taxon>
        <taxon>Metazoa</taxon>
        <taxon>Ecdysozoa</taxon>
        <taxon>Arthropoda</taxon>
        <taxon>Hexapoda</taxon>
        <taxon>Insecta</taxon>
        <taxon>Pterygota</taxon>
        <taxon>Neoptera</taxon>
        <taxon>Endopterygota</taxon>
        <taxon>Hymenoptera</taxon>
        <taxon>Apocrita</taxon>
        <taxon>Aculeata</taxon>
        <taxon>Formicoidea</taxon>
        <taxon>Formicidae</taxon>
        <taxon>Formicinae</taxon>
        <taxon>Lasius</taxon>
        <taxon>Lasius</taxon>
    </lineage>
</organism>
<comment type="caution">
    <text evidence="1">The sequence shown here is derived from an EMBL/GenBank/DDBJ whole genome shotgun (WGS) entry which is preliminary data.</text>
</comment>
<dbReference type="AlphaFoldDB" id="A0A0J7L4C3"/>
<evidence type="ECO:0000313" key="1">
    <source>
        <dbReference type="EMBL" id="KMQ97344.1"/>
    </source>
</evidence>
<dbReference type="Proteomes" id="UP000036403">
    <property type="component" value="Unassembled WGS sequence"/>
</dbReference>
<dbReference type="PaxDb" id="67767-A0A0J7L4C3"/>
<reference evidence="1 2" key="1">
    <citation type="submission" date="2015-04" db="EMBL/GenBank/DDBJ databases">
        <title>Lasius niger genome sequencing.</title>
        <authorList>
            <person name="Konorov E.A."/>
            <person name="Nikitin M.A."/>
            <person name="Kirill M.V."/>
            <person name="Chang P."/>
        </authorList>
    </citation>
    <scope>NUCLEOTIDE SEQUENCE [LARGE SCALE GENOMIC DNA]</scope>
    <source>
        <tissue evidence="1">Whole</tissue>
    </source>
</reference>
<accession>A0A0J7L4C3</accession>
<proteinExistence type="predicted"/>
<evidence type="ECO:0000313" key="2">
    <source>
        <dbReference type="Proteomes" id="UP000036403"/>
    </source>
</evidence>
<name>A0A0J7L4C3_LASNI</name>